<accession>A0A3M7R7X2</accession>
<keyword evidence="2" id="KW-1185">Reference proteome</keyword>
<dbReference type="AlphaFoldDB" id="A0A3M7R7X2"/>
<dbReference type="OrthoDB" id="5971574at2759"/>
<evidence type="ECO:0000313" key="2">
    <source>
        <dbReference type="Proteomes" id="UP000276133"/>
    </source>
</evidence>
<comment type="caution">
    <text evidence="1">The sequence shown here is derived from an EMBL/GenBank/DDBJ whole genome shotgun (WGS) entry which is preliminary data.</text>
</comment>
<organism evidence="1 2">
    <name type="scientific">Brachionus plicatilis</name>
    <name type="common">Marine rotifer</name>
    <name type="synonym">Brachionus muelleri</name>
    <dbReference type="NCBI Taxonomy" id="10195"/>
    <lineage>
        <taxon>Eukaryota</taxon>
        <taxon>Metazoa</taxon>
        <taxon>Spiralia</taxon>
        <taxon>Gnathifera</taxon>
        <taxon>Rotifera</taxon>
        <taxon>Eurotatoria</taxon>
        <taxon>Monogononta</taxon>
        <taxon>Pseudotrocha</taxon>
        <taxon>Ploima</taxon>
        <taxon>Brachionidae</taxon>
        <taxon>Brachionus</taxon>
    </lineage>
</organism>
<proteinExistence type="predicted"/>
<name>A0A3M7R7X2_BRAPC</name>
<sequence>MIRSHPLIYELVDWFRKEEKTSHAKIVLAKTAGDLRSEILKPELFLNYKVKSIEDATDHLLNLSPFEMKTLLDRILSGKEMGATSIYFINMHDL</sequence>
<protein>
    <submittedName>
        <fullName evidence="1">Putative phosphorylase b kinase regulatory subunit alpha</fullName>
    </submittedName>
</protein>
<evidence type="ECO:0000313" key="1">
    <source>
        <dbReference type="EMBL" id="RNA19514.1"/>
    </source>
</evidence>
<reference evidence="1 2" key="1">
    <citation type="journal article" date="2018" name="Sci. Rep.">
        <title>Genomic signatures of local adaptation to the degree of environmental predictability in rotifers.</title>
        <authorList>
            <person name="Franch-Gras L."/>
            <person name="Hahn C."/>
            <person name="Garcia-Roger E.M."/>
            <person name="Carmona M.J."/>
            <person name="Serra M."/>
            <person name="Gomez A."/>
        </authorList>
    </citation>
    <scope>NUCLEOTIDE SEQUENCE [LARGE SCALE GENOMIC DNA]</scope>
    <source>
        <strain evidence="1">HYR1</strain>
    </source>
</reference>
<dbReference type="EMBL" id="REGN01004030">
    <property type="protein sequence ID" value="RNA19514.1"/>
    <property type="molecule type" value="Genomic_DNA"/>
</dbReference>
<dbReference type="Proteomes" id="UP000276133">
    <property type="component" value="Unassembled WGS sequence"/>
</dbReference>
<gene>
    <name evidence="1" type="ORF">BpHYR1_030673</name>
</gene>